<dbReference type="Proteomes" id="UP000887569">
    <property type="component" value="Unplaced"/>
</dbReference>
<protein>
    <submittedName>
        <fullName evidence="2 3">Uncharacterized protein</fullName>
    </submittedName>
</protein>
<reference evidence="2 3" key="1">
    <citation type="submission" date="2022-11" db="UniProtKB">
        <authorList>
            <consortium name="WormBaseParasite"/>
        </authorList>
    </citation>
    <scope>IDENTIFICATION</scope>
</reference>
<dbReference type="WBParaSite" id="PgR005X_g093_t03">
    <property type="protein sequence ID" value="PgR005X_g093_t03"/>
    <property type="gene ID" value="PgR005X_g093"/>
</dbReference>
<sequence>MDSCEQLSMCGDDTSPSMLRLELESVPELCVHLFVPDPEKREIEFCFRGEIAASLLRSFCFGEVPTFLIDVLEMSKVCLFCQGCIPLLWDGRIQMLHPSMRTLFCDAQLVAESVSPLLRCTAESAYWEKVGPPSTKKAAFWSPEEEVTRHDCILKFPSFVAVCLFWCSLQKKRKRKTLSKMLLLNISNNAHLIRFHLRFSEHTFTGTTVFDNEITRTDSTSFTFLLFSSRFRGFQRHLGVNTK</sequence>
<name>A0A915ACP7_PARUN</name>
<evidence type="ECO:0000313" key="1">
    <source>
        <dbReference type="Proteomes" id="UP000887569"/>
    </source>
</evidence>
<proteinExistence type="predicted"/>
<evidence type="ECO:0000313" key="3">
    <source>
        <dbReference type="WBParaSite" id="PgR005X_g093_t03"/>
    </source>
</evidence>
<dbReference type="WBParaSite" id="PgR005X_g093_t02">
    <property type="protein sequence ID" value="PgR005X_g093_t02"/>
    <property type="gene ID" value="PgR005X_g093"/>
</dbReference>
<accession>A0A915ACP7</accession>
<dbReference type="AlphaFoldDB" id="A0A915ACP7"/>
<dbReference type="WBParaSite" id="PgR005X_g093_t06">
    <property type="protein sequence ID" value="PgR005X_g093_t06"/>
    <property type="gene ID" value="PgR005X_g093"/>
</dbReference>
<evidence type="ECO:0000313" key="2">
    <source>
        <dbReference type="WBParaSite" id="PgR005X_g093_t02"/>
    </source>
</evidence>
<keyword evidence="1" id="KW-1185">Reference proteome</keyword>
<organism evidence="1 3">
    <name type="scientific">Parascaris univalens</name>
    <name type="common">Nematode worm</name>
    <dbReference type="NCBI Taxonomy" id="6257"/>
    <lineage>
        <taxon>Eukaryota</taxon>
        <taxon>Metazoa</taxon>
        <taxon>Ecdysozoa</taxon>
        <taxon>Nematoda</taxon>
        <taxon>Chromadorea</taxon>
        <taxon>Rhabditida</taxon>
        <taxon>Spirurina</taxon>
        <taxon>Ascaridomorpha</taxon>
        <taxon>Ascaridoidea</taxon>
        <taxon>Ascarididae</taxon>
        <taxon>Parascaris</taxon>
    </lineage>
</organism>